<dbReference type="PANTHER" id="PTHR24412">
    <property type="entry name" value="KELCH PROTEIN"/>
    <property type="match status" value="1"/>
</dbReference>
<dbReference type="OrthoDB" id="1022638at2759"/>
<evidence type="ECO:0000313" key="6">
    <source>
        <dbReference type="EMBL" id="GBP37218.1"/>
    </source>
</evidence>
<dbReference type="InterPro" id="IPR011333">
    <property type="entry name" value="SKP1/BTB/POZ_sf"/>
</dbReference>
<sequence length="521" mass="58082">MSDYSEITFHANEDWIFKSAKYSLSSESVANNFEIFRQDGALCDVDLVSGDTVVKAHRVVLAAACVYFETMFKSGLEECNRKSVPLPSIAPDVLSLVVEFIYSGQTVINGSTVLHLVDAANMLQLQELSVGCAQYLRKQLHPSNVVGIIRLAETHNLVQLAEEALSYAMSHWGVVVDGEEFVHLSLTMLTKLLTSDELVIDNEVQVLRAALRWLDHDPPSRREHYLEVLRQIRLHEVSEEELQEALITVRDPAIAEILKTFKIVLSAVLREPRPRTGSCLYVVGGTQSGSRKEAFRTALKFDGHKAGQRYAVVVVDREAYNNKIYSKIKKEDEFQKLTYDPTSVTPPRDTRRTYTRAWTQIAPMSAPRFRPGAAALGGRVYAVGGMNGKGETLASGEMYDPRVSGAGRGRPRAATGRRALTDPDLERCLQCSISVNPLESIFNLWIEFRSGEADSRRPSALAECLKYSELMSRVDTVRGDVAARPRVTIPPSTWAHVGERRQRYIAAVALMNYSQTNAQNC</sequence>
<name>A0A4C1VDL3_EUMVA</name>
<dbReference type="InterPro" id="IPR000210">
    <property type="entry name" value="BTB/POZ_dom"/>
</dbReference>
<dbReference type="FunFam" id="1.25.40.420:FF:000001">
    <property type="entry name" value="Kelch-like family member 12"/>
    <property type="match status" value="1"/>
</dbReference>
<dbReference type="AlphaFoldDB" id="A0A4C1VDL3"/>
<dbReference type="Pfam" id="PF01344">
    <property type="entry name" value="Kelch_1"/>
    <property type="match status" value="1"/>
</dbReference>
<dbReference type="Gene3D" id="3.30.710.10">
    <property type="entry name" value="Potassium Channel Kv1.1, Chain A"/>
    <property type="match status" value="1"/>
</dbReference>
<gene>
    <name evidence="6" type="primary">IPP</name>
    <name evidence="6" type="ORF">EVAR_35651_1</name>
</gene>
<dbReference type="Pfam" id="PF07707">
    <property type="entry name" value="BACK"/>
    <property type="match status" value="1"/>
</dbReference>
<evidence type="ECO:0000256" key="4">
    <source>
        <dbReference type="SAM" id="MobiDB-lite"/>
    </source>
</evidence>
<dbReference type="SUPFAM" id="SSF117281">
    <property type="entry name" value="Kelch motif"/>
    <property type="match status" value="1"/>
</dbReference>
<comment type="caution">
    <text evidence="6">The sequence shown here is derived from an EMBL/GenBank/DDBJ whole genome shotgun (WGS) entry which is preliminary data.</text>
</comment>
<dbReference type="InterPro" id="IPR006652">
    <property type="entry name" value="Kelch_1"/>
</dbReference>
<proteinExistence type="predicted"/>
<evidence type="ECO:0000256" key="1">
    <source>
        <dbReference type="ARBA" id="ARBA00022441"/>
    </source>
</evidence>
<evidence type="ECO:0000259" key="5">
    <source>
        <dbReference type="PROSITE" id="PS50097"/>
    </source>
</evidence>
<dbReference type="InterPro" id="IPR011705">
    <property type="entry name" value="BACK"/>
</dbReference>
<protein>
    <submittedName>
        <fullName evidence="6">Actin-binding protein IPP</fullName>
    </submittedName>
</protein>
<dbReference type="GO" id="GO:0003779">
    <property type="term" value="F:actin binding"/>
    <property type="evidence" value="ECO:0007669"/>
    <property type="project" value="UniProtKB-KW"/>
</dbReference>
<evidence type="ECO:0000256" key="3">
    <source>
        <dbReference type="ARBA" id="ARBA00023203"/>
    </source>
</evidence>
<keyword evidence="7" id="KW-1185">Reference proteome</keyword>
<dbReference type="Pfam" id="PF00651">
    <property type="entry name" value="BTB"/>
    <property type="match status" value="1"/>
</dbReference>
<feature type="domain" description="BTB" evidence="5">
    <location>
        <begin position="43"/>
        <end position="110"/>
    </location>
</feature>
<dbReference type="SMART" id="SM00875">
    <property type="entry name" value="BACK"/>
    <property type="match status" value="1"/>
</dbReference>
<reference evidence="6 7" key="1">
    <citation type="journal article" date="2019" name="Commun. Biol.">
        <title>The bagworm genome reveals a unique fibroin gene that provides high tensile strength.</title>
        <authorList>
            <person name="Kono N."/>
            <person name="Nakamura H."/>
            <person name="Ohtoshi R."/>
            <person name="Tomita M."/>
            <person name="Numata K."/>
            <person name="Arakawa K."/>
        </authorList>
    </citation>
    <scope>NUCLEOTIDE SEQUENCE [LARGE SCALE GENOMIC DNA]</scope>
</reference>
<keyword evidence="3" id="KW-0009">Actin-binding</keyword>
<dbReference type="PROSITE" id="PS50097">
    <property type="entry name" value="BTB"/>
    <property type="match status" value="1"/>
</dbReference>
<organism evidence="6 7">
    <name type="scientific">Eumeta variegata</name>
    <name type="common">Bagworm moth</name>
    <name type="synonym">Eumeta japonica</name>
    <dbReference type="NCBI Taxonomy" id="151549"/>
    <lineage>
        <taxon>Eukaryota</taxon>
        <taxon>Metazoa</taxon>
        <taxon>Ecdysozoa</taxon>
        <taxon>Arthropoda</taxon>
        <taxon>Hexapoda</taxon>
        <taxon>Insecta</taxon>
        <taxon>Pterygota</taxon>
        <taxon>Neoptera</taxon>
        <taxon>Endopterygota</taxon>
        <taxon>Lepidoptera</taxon>
        <taxon>Glossata</taxon>
        <taxon>Ditrysia</taxon>
        <taxon>Tineoidea</taxon>
        <taxon>Psychidae</taxon>
        <taxon>Oiketicinae</taxon>
        <taxon>Eumeta</taxon>
    </lineage>
</organism>
<dbReference type="SMART" id="SM00225">
    <property type="entry name" value="BTB"/>
    <property type="match status" value="1"/>
</dbReference>
<dbReference type="STRING" id="151549.A0A4C1VDL3"/>
<keyword evidence="1" id="KW-0880">Kelch repeat</keyword>
<dbReference type="Gene3D" id="1.25.40.420">
    <property type="match status" value="1"/>
</dbReference>
<evidence type="ECO:0000313" key="7">
    <source>
        <dbReference type="Proteomes" id="UP000299102"/>
    </source>
</evidence>
<dbReference type="SUPFAM" id="SSF54695">
    <property type="entry name" value="POZ domain"/>
    <property type="match status" value="1"/>
</dbReference>
<feature type="region of interest" description="Disordered" evidence="4">
    <location>
        <begin position="395"/>
        <end position="414"/>
    </location>
</feature>
<dbReference type="InterPro" id="IPR015915">
    <property type="entry name" value="Kelch-typ_b-propeller"/>
</dbReference>
<keyword evidence="2" id="KW-0677">Repeat</keyword>
<dbReference type="PANTHER" id="PTHR24412:SF489">
    <property type="entry name" value="RING FINGER DOMAIN AND KELCH REPEAT-CONTAINING PROTEIN DDB_G0271372"/>
    <property type="match status" value="1"/>
</dbReference>
<evidence type="ECO:0000256" key="2">
    <source>
        <dbReference type="ARBA" id="ARBA00022737"/>
    </source>
</evidence>
<dbReference type="Proteomes" id="UP000299102">
    <property type="component" value="Unassembled WGS sequence"/>
</dbReference>
<dbReference type="Gene3D" id="2.120.10.80">
    <property type="entry name" value="Kelch-type beta propeller"/>
    <property type="match status" value="1"/>
</dbReference>
<accession>A0A4C1VDL3</accession>
<dbReference type="EMBL" id="BGZK01000331">
    <property type="protein sequence ID" value="GBP37218.1"/>
    <property type="molecule type" value="Genomic_DNA"/>
</dbReference>